<dbReference type="InterPro" id="IPR036397">
    <property type="entry name" value="RNaseH_sf"/>
</dbReference>
<protein>
    <submittedName>
        <fullName evidence="3">DDE-type integrase/transposase/recombinase</fullName>
    </submittedName>
</protein>
<dbReference type="GO" id="GO:0003676">
    <property type="term" value="F:nucleic acid binding"/>
    <property type="evidence" value="ECO:0007669"/>
    <property type="project" value="InterPro"/>
</dbReference>
<dbReference type="RefSeq" id="WP_139927281.1">
    <property type="nucleotide sequence ID" value="NZ_CP040915.1"/>
</dbReference>
<gene>
    <name evidence="3" type="ORF">FE374_03610</name>
</gene>
<evidence type="ECO:0000259" key="2">
    <source>
        <dbReference type="PROSITE" id="PS50994"/>
    </source>
</evidence>
<dbReference type="GO" id="GO:0015074">
    <property type="term" value="P:DNA integration"/>
    <property type="evidence" value="ECO:0007669"/>
    <property type="project" value="InterPro"/>
</dbReference>
<evidence type="ECO:0000313" key="4">
    <source>
        <dbReference type="Proteomes" id="UP000314616"/>
    </source>
</evidence>
<proteinExistence type="predicted"/>
<dbReference type="OrthoDB" id="4281720at2"/>
<dbReference type="InterPro" id="IPR001584">
    <property type="entry name" value="Integrase_cat-core"/>
</dbReference>
<name>A0A5B8BZI7_9MICO</name>
<dbReference type="AlphaFoldDB" id="A0A5B8BZI7"/>
<organism evidence="3 4">
    <name type="scientific">Georgenia yuyongxinii</name>
    <dbReference type="NCBI Taxonomy" id="2589797"/>
    <lineage>
        <taxon>Bacteria</taxon>
        <taxon>Bacillati</taxon>
        <taxon>Actinomycetota</taxon>
        <taxon>Actinomycetes</taxon>
        <taxon>Micrococcales</taxon>
        <taxon>Bogoriellaceae</taxon>
        <taxon>Georgenia</taxon>
    </lineage>
</organism>
<dbReference type="InterPro" id="IPR050900">
    <property type="entry name" value="Transposase_IS3/IS150/IS904"/>
</dbReference>
<evidence type="ECO:0000313" key="3">
    <source>
        <dbReference type="EMBL" id="QDC23839.1"/>
    </source>
</evidence>
<dbReference type="PROSITE" id="PS50994">
    <property type="entry name" value="INTEGRASE"/>
    <property type="match status" value="1"/>
</dbReference>
<feature type="region of interest" description="Disordered" evidence="1">
    <location>
        <begin position="1"/>
        <end position="30"/>
    </location>
</feature>
<dbReference type="PANTHER" id="PTHR46889:SF4">
    <property type="entry name" value="TRANSPOSASE INSO FOR INSERTION SEQUENCE ELEMENT IS911B-RELATED"/>
    <property type="match status" value="1"/>
</dbReference>
<reference evidence="3 4" key="1">
    <citation type="submission" date="2019-05" db="EMBL/GenBank/DDBJ databases">
        <title>Georgenia *** sp. nov., and Georgenia *** sp. nov., isolated from the intestinal contents of plateau pika (Ochotona curzoniae) in the Qinghai-Tibet plateau of China.</title>
        <authorList>
            <person name="Tian Z."/>
        </authorList>
    </citation>
    <scope>NUCLEOTIDE SEQUENCE [LARGE SCALE GENOMIC DNA]</scope>
    <source>
        <strain evidence="3 4">Z443</strain>
    </source>
</reference>
<feature type="domain" description="Integrase catalytic" evidence="2">
    <location>
        <begin position="34"/>
        <end position="134"/>
    </location>
</feature>
<dbReference type="SUPFAM" id="SSF53098">
    <property type="entry name" value="Ribonuclease H-like"/>
    <property type="match status" value="1"/>
</dbReference>
<dbReference type="InterPro" id="IPR012337">
    <property type="entry name" value="RNaseH-like_sf"/>
</dbReference>
<feature type="compositionally biased region" description="Polar residues" evidence="1">
    <location>
        <begin position="1"/>
        <end position="11"/>
    </location>
</feature>
<evidence type="ECO:0000256" key="1">
    <source>
        <dbReference type="SAM" id="MobiDB-lite"/>
    </source>
</evidence>
<dbReference type="PANTHER" id="PTHR46889">
    <property type="entry name" value="TRANSPOSASE INSF FOR INSERTION SEQUENCE IS3B-RELATED"/>
    <property type="match status" value="1"/>
</dbReference>
<dbReference type="KEGG" id="gyu:FE374_03610"/>
<dbReference type="Pfam" id="PF00665">
    <property type="entry name" value="rve"/>
    <property type="match status" value="1"/>
</dbReference>
<accession>A0A5B8BZI7</accession>
<sequence length="134" mass="14705">MSTASTGSSGPARSAPRCRQGQKRAGDKLNRDFTAPAPNLAWVADFTYVRTWAGFVYVTFAVDLFSQAIVGWHAMTTKHTDLVLTAVTTATWRRDRDGHPINAGLIHHSDAGSLLRFNGSMQHRLDRLIVGARP</sequence>
<dbReference type="Proteomes" id="UP000314616">
    <property type="component" value="Chromosome"/>
</dbReference>
<dbReference type="Gene3D" id="3.30.420.10">
    <property type="entry name" value="Ribonuclease H-like superfamily/Ribonuclease H"/>
    <property type="match status" value="1"/>
</dbReference>
<dbReference type="EMBL" id="CP040915">
    <property type="protein sequence ID" value="QDC23839.1"/>
    <property type="molecule type" value="Genomic_DNA"/>
</dbReference>